<dbReference type="EC" id="3.4.11.10" evidence="9"/>
<keyword evidence="7 9" id="KW-0378">Hydrolase</keyword>
<proteinExistence type="inferred from homology"/>
<dbReference type="NCBIfam" id="NF002074">
    <property type="entry name" value="PRK00913.1-4"/>
    <property type="match status" value="1"/>
</dbReference>
<keyword evidence="9" id="KW-0963">Cytoplasm</keyword>
<accession>A0A1F6TG43</accession>
<dbReference type="EC" id="3.4.11.1" evidence="9"/>
<feature type="active site" evidence="9">
    <location>
        <position position="353"/>
    </location>
</feature>
<dbReference type="NCBIfam" id="NF002077">
    <property type="entry name" value="PRK00913.2-4"/>
    <property type="match status" value="1"/>
</dbReference>
<dbReference type="PANTHER" id="PTHR11963:SF23">
    <property type="entry name" value="CYTOSOL AMINOPEPTIDASE"/>
    <property type="match status" value="1"/>
</dbReference>
<evidence type="ECO:0000256" key="6">
    <source>
        <dbReference type="ARBA" id="ARBA00022723"/>
    </source>
</evidence>
<keyword evidence="6 9" id="KW-0479">Metal-binding</keyword>
<evidence type="ECO:0000256" key="1">
    <source>
        <dbReference type="ARBA" id="ARBA00000135"/>
    </source>
</evidence>
<dbReference type="GO" id="GO:0030145">
    <property type="term" value="F:manganese ion binding"/>
    <property type="evidence" value="ECO:0007669"/>
    <property type="project" value="UniProtKB-UniRule"/>
</dbReference>
<dbReference type="Gene3D" id="3.40.220.10">
    <property type="entry name" value="Leucine Aminopeptidase, subunit E, domain 1"/>
    <property type="match status" value="1"/>
</dbReference>
<dbReference type="PRINTS" id="PR00481">
    <property type="entry name" value="LAMNOPPTDASE"/>
</dbReference>
<feature type="binding site" evidence="9">
    <location>
        <position position="351"/>
    </location>
    <ligand>
        <name>Mn(2+)</name>
        <dbReference type="ChEBI" id="CHEBI:29035"/>
        <label>2</label>
    </ligand>
</feature>
<evidence type="ECO:0000256" key="3">
    <source>
        <dbReference type="ARBA" id="ARBA00009528"/>
    </source>
</evidence>
<dbReference type="CDD" id="cd00433">
    <property type="entry name" value="Peptidase_M17"/>
    <property type="match status" value="1"/>
</dbReference>
<keyword evidence="4 9" id="KW-0031">Aminopeptidase</keyword>
<feature type="domain" description="Cytosol aminopeptidase" evidence="10">
    <location>
        <begin position="347"/>
        <end position="354"/>
    </location>
</feature>
<dbReference type="GO" id="GO:0005737">
    <property type="term" value="C:cytoplasm"/>
    <property type="evidence" value="ECO:0007669"/>
    <property type="project" value="UniProtKB-SubCell"/>
</dbReference>
<comment type="similarity">
    <text evidence="3 9">Belongs to the peptidase M17 family.</text>
</comment>
<dbReference type="AlphaFoldDB" id="A0A1F6TG43"/>
<comment type="catalytic activity">
    <reaction evidence="2 9">
        <text>Release of an N-terminal amino acid, preferentially leucine, but not glutamic or aspartic acids.</text>
        <dbReference type="EC" id="3.4.11.10"/>
    </reaction>
</comment>
<keyword evidence="8 9" id="KW-0464">Manganese</keyword>
<protein>
    <recommendedName>
        <fullName evidence="9">Probable cytosol aminopeptidase</fullName>
        <ecNumber evidence="9">3.4.11.1</ecNumber>
    </recommendedName>
    <alternativeName>
        <fullName evidence="9">Leucine aminopeptidase</fullName>
        <shortName evidence="9">LAP</shortName>
        <ecNumber evidence="9">3.4.11.10</ecNumber>
    </alternativeName>
    <alternativeName>
        <fullName evidence="9">Leucyl aminopeptidase</fullName>
    </alternativeName>
</protein>
<dbReference type="PROSITE" id="PS00631">
    <property type="entry name" value="CYTOSOL_AP"/>
    <property type="match status" value="1"/>
</dbReference>
<evidence type="ECO:0000313" key="11">
    <source>
        <dbReference type="EMBL" id="OGI44103.1"/>
    </source>
</evidence>
<comment type="function">
    <text evidence="9">Presumably involved in the processing and regular turnover of intracellular proteins. Catalyzes the removal of unsubstituted N-terminal amino acids from various peptides.</text>
</comment>
<comment type="subcellular location">
    <subcellularLocation>
        <location evidence="9">Cytoplasm</location>
    </subcellularLocation>
</comment>
<dbReference type="InterPro" id="IPR000819">
    <property type="entry name" value="Peptidase_M17_C"/>
</dbReference>
<dbReference type="GO" id="GO:0006508">
    <property type="term" value="P:proteolysis"/>
    <property type="evidence" value="ECO:0007669"/>
    <property type="project" value="UniProtKB-KW"/>
</dbReference>
<organism evidence="11 12">
    <name type="scientific">Candidatus Muproteobacteria bacterium RBG_16_65_31</name>
    <dbReference type="NCBI Taxonomy" id="1817759"/>
    <lineage>
        <taxon>Bacteria</taxon>
        <taxon>Pseudomonadati</taxon>
        <taxon>Pseudomonadota</taxon>
        <taxon>Candidatus Muproteobacteria</taxon>
    </lineage>
</organism>
<name>A0A1F6TG43_9PROT</name>
<dbReference type="EMBL" id="MFST01000084">
    <property type="protein sequence ID" value="OGI44103.1"/>
    <property type="molecule type" value="Genomic_DNA"/>
</dbReference>
<gene>
    <name evidence="9" type="primary">pepA</name>
    <name evidence="11" type="ORF">A2V92_01090</name>
</gene>
<feature type="binding site" evidence="9">
    <location>
        <position position="290"/>
    </location>
    <ligand>
        <name>Mn(2+)</name>
        <dbReference type="ChEBI" id="CHEBI:29035"/>
        <label>2</label>
    </ligand>
</feature>
<sequence length="506" mass="53802">MDFSVKSGTPEKQRSGCLIAGVFEARKLSAVAGQIDAVSGGAIAAILRRGDLEGKKGQTLLLHNIPNLPSERVLLVGCGKEKEFDEGRYREVTATALNALKDIGATEITSYLTELEVRGRDIAWKVRQAVEVSEAALYRFDQLKSKPDNNRRALRKVVLAVPKRSDLAPGELAIKQGKAVADGVKLARDLGNLPGNICTPTYLAEQALALGKQHGLKASVLDKEEMEKLGMRALLSVARGSRQPPKFVILEYSGGKDGEPPVVLVGKGLTFDAGGISIKPAAHMDEMKFDMCGAAAVLGALQAAAELKLPLNVVGLIPSSENLPDGDANKPGDVVTTMSGQTVEILNTDAEGRLILCDALTYAERYKPAAVIDIATLTGACVVALGNHPSGLMSNNEQLAREIVGAGKYTYDRAWQLPLWDEYQKQIESPFADMANVGGREAGAITGACFLARYAKQYKWAHLDIAGTAWKTGKEKGATGRPVPLLTQLLIGRAGKGGAGAEDDAH</sequence>
<evidence type="ECO:0000256" key="7">
    <source>
        <dbReference type="ARBA" id="ARBA00022801"/>
    </source>
</evidence>
<reference evidence="11 12" key="1">
    <citation type="journal article" date="2016" name="Nat. Commun.">
        <title>Thousands of microbial genomes shed light on interconnected biogeochemical processes in an aquifer system.</title>
        <authorList>
            <person name="Anantharaman K."/>
            <person name="Brown C.T."/>
            <person name="Hug L.A."/>
            <person name="Sharon I."/>
            <person name="Castelle C.J."/>
            <person name="Probst A.J."/>
            <person name="Thomas B.C."/>
            <person name="Singh A."/>
            <person name="Wilkins M.J."/>
            <person name="Karaoz U."/>
            <person name="Brodie E.L."/>
            <person name="Williams K.H."/>
            <person name="Hubbard S.S."/>
            <person name="Banfield J.F."/>
        </authorList>
    </citation>
    <scope>NUCLEOTIDE SEQUENCE [LARGE SCALE GENOMIC DNA]</scope>
</reference>
<evidence type="ECO:0000313" key="12">
    <source>
        <dbReference type="Proteomes" id="UP000179344"/>
    </source>
</evidence>
<feature type="binding site" evidence="9">
    <location>
        <position position="349"/>
    </location>
    <ligand>
        <name>Mn(2+)</name>
        <dbReference type="ChEBI" id="CHEBI:29035"/>
        <label>1</label>
    </ligand>
</feature>
<evidence type="ECO:0000256" key="4">
    <source>
        <dbReference type="ARBA" id="ARBA00022438"/>
    </source>
</evidence>
<dbReference type="HAMAP" id="MF_00181">
    <property type="entry name" value="Cytosol_peptidase_M17"/>
    <property type="match status" value="1"/>
</dbReference>
<dbReference type="FunFam" id="3.40.630.10:FF:000004">
    <property type="entry name" value="Probable cytosol aminopeptidase"/>
    <property type="match status" value="1"/>
</dbReference>
<dbReference type="SUPFAM" id="SSF52949">
    <property type="entry name" value="Macro domain-like"/>
    <property type="match status" value="1"/>
</dbReference>
<dbReference type="SUPFAM" id="SSF53187">
    <property type="entry name" value="Zn-dependent exopeptidases"/>
    <property type="match status" value="1"/>
</dbReference>
<feature type="binding site" evidence="9">
    <location>
        <position position="267"/>
    </location>
    <ligand>
        <name>Mn(2+)</name>
        <dbReference type="ChEBI" id="CHEBI:29035"/>
        <label>2</label>
    </ligand>
</feature>
<dbReference type="Pfam" id="PF00883">
    <property type="entry name" value="Peptidase_M17"/>
    <property type="match status" value="1"/>
</dbReference>
<dbReference type="InterPro" id="IPR043472">
    <property type="entry name" value="Macro_dom-like"/>
</dbReference>
<comment type="catalytic activity">
    <reaction evidence="1 9">
        <text>Release of an N-terminal amino acid, Xaa-|-Yaa-, in which Xaa is preferably Leu, but may be other amino acids including Pro although not Arg or Lys, and Yaa may be Pro. Amino acid amides and methyl esters are also readily hydrolyzed, but rates on arylamides are exceedingly low.</text>
        <dbReference type="EC" id="3.4.11.1"/>
    </reaction>
</comment>
<feature type="binding site" evidence="9">
    <location>
        <position position="351"/>
    </location>
    <ligand>
        <name>Mn(2+)</name>
        <dbReference type="ChEBI" id="CHEBI:29035"/>
        <label>1</label>
    </ligand>
</feature>
<feature type="active site" evidence="9">
    <location>
        <position position="279"/>
    </location>
</feature>
<evidence type="ECO:0000256" key="2">
    <source>
        <dbReference type="ARBA" id="ARBA00000967"/>
    </source>
</evidence>
<dbReference type="Pfam" id="PF02789">
    <property type="entry name" value="Peptidase_M17_N"/>
    <property type="match status" value="1"/>
</dbReference>
<evidence type="ECO:0000256" key="8">
    <source>
        <dbReference type="ARBA" id="ARBA00023211"/>
    </source>
</evidence>
<keyword evidence="5 9" id="KW-0645">Protease</keyword>
<evidence type="ECO:0000256" key="5">
    <source>
        <dbReference type="ARBA" id="ARBA00022670"/>
    </source>
</evidence>
<dbReference type="Proteomes" id="UP000179344">
    <property type="component" value="Unassembled WGS sequence"/>
</dbReference>
<dbReference type="InterPro" id="IPR023042">
    <property type="entry name" value="Peptidase_M17_leu_NH2_pept"/>
</dbReference>
<dbReference type="PANTHER" id="PTHR11963">
    <property type="entry name" value="LEUCINE AMINOPEPTIDASE-RELATED"/>
    <property type="match status" value="1"/>
</dbReference>
<evidence type="ECO:0000256" key="9">
    <source>
        <dbReference type="HAMAP-Rule" id="MF_00181"/>
    </source>
</evidence>
<feature type="binding site" evidence="9">
    <location>
        <position position="272"/>
    </location>
    <ligand>
        <name>Mn(2+)</name>
        <dbReference type="ChEBI" id="CHEBI:29035"/>
        <label>2</label>
    </ligand>
</feature>
<feature type="binding site" evidence="9">
    <location>
        <position position="272"/>
    </location>
    <ligand>
        <name>Mn(2+)</name>
        <dbReference type="ChEBI" id="CHEBI:29035"/>
        <label>1</label>
    </ligand>
</feature>
<comment type="cofactor">
    <cofactor evidence="9">
        <name>Mn(2+)</name>
        <dbReference type="ChEBI" id="CHEBI:29035"/>
    </cofactor>
    <text evidence="9">Binds 2 manganese ions per subunit.</text>
</comment>
<dbReference type="InterPro" id="IPR008283">
    <property type="entry name" value="Peptidase_M17_N"/>
</dbReference>
<dbReference type="NCBIfam" id="NF002073">
    <property type="entry name" value="PRK00913.1-2"/>
    <property type="match status" value="1"/>
</dbReference>
<evidence type="ECO:0000259" key="10">
    <source>
        <dbReference type="PROSITE" id="PS00631"/>
    </source>
</evidence>
<dbReference type="GO" id="GO:0070006">
    <property type="term" value="F:metalloaminopeptidase activity"/>
    <property type="evidence" value="ECO:0007669"/>
    <property type="project" value="InterPro"/>
</dbReference>
<dbReference type="InterPro" id="IPR011356">
    <property type="entry name" value="Leucine_aapep/pepB"/>
</dbReference>
<dbReference type="Gene3D" id="3.40.630.10">
    <property type="entry name" value="Zn peptidases"/>
    <property type="match status" value="1"/>
</dbReference>
<comment type="caution">
    <text evidence="11">The sequence shown here is derived from an EMBL/GenBank/DDBJ whole genome shotgun (WGS) entry which is preliminary data.</text>
</comment>